<evidence type="ECO:0000313" key="3">
    <source>
        <dbReference type="Proteomes" id="UP001153076"/>
    </source>
</evidence>
<organism evidence="2 3">
    <name type="scientific">Carnegiea gigantea</name>
    <dbReference type="NCBI Taxonomy" id="171969"/>
    <lineage>
        <taxon>Eukaryota</taxon>
        <taxon>Viridiplantae</taxon>
        <taxon>Streptophyta</taxon>
        <taxon>Embryophyta</taxon>
        <taxon>Tracheophyta</taxon>
        <taxon>Spermatophyta</taxon>
        <taxon>Magnoliopsida</taxon>
        <taxon>eudicotyledons</taxon>
        <taxon>Gunneridae</taxon>
        <taxon>Pentapetalae</taxon>
        <taxon>Caryophyllales</taxon>
        <taxon>Cactineae</taxon>
        <taxon>Cactaceae</taxon>
        <taxon>Cactoideae</taxon>
        <taxon>Echinocereeae</taxon>
        <taxon>Carnegiea</taxon>
    </lineage>
</organism>
<gene>
    <name evidence="2" type="ORF">Cgig2_011800</name>
</gene>
<sequence length="226" mass="24465">MVGSDIVDSPMPSTSKTDELHLSQPVTTLVSDPLLISALTVSSSFPLLPPLPSPSTPVPFISSSQFAIPITLGGFQHWMMSIPTVPRPVHGASTAATPFSFPFIDLMPQQGLSCDPILSQPHMGGLQNGNFLLITPEIYSFYWSPLPPLLPLPKFKPPPGLISFPSWLLLLLCYCSSLPPSPISTVFRFDEKVLFLLNPHLDHSFILLEIACSTVSNKASSTNPTT</sequence>
<comment type="caution">
    <text evidence="2">The sequence shown here is derived from an EMBL/GenBank/DDBJ whole genome shotgun (WGS) entry which is preliminary data.</text>
</comment>
<proteinExistence type="predicted"/>
<dbReference type="AlphaFoldDB" id="A0A9Q1JLS7"/>
<feature type="region of interest" description="Disordered" evidence="1">
    <location>
        <begin position="1"/>
        <end position="20"/>
    </location>
</feature>
<evidence type="ECO:0000313" key="2">
    <source>
        <dbReference type="EMBL" id="KAJ8425211.1"/>
    </source>
</evidence>
<evidence type="ECO:0000256" key="1">
    <source>
        <dbReference type="SAM" id="MobiDB-lite"/>
    </source>
</evidence>
<name>A0A9Q1JLS7_9CARY</name>
<protein>
    <submittedName>
        <fullName evidence="2">Uncharacterized protein</fullName>
    </submittedName>
</protein>
<dbReference type="Proteomes" id="UP001153076">
    <property type="component" value="Unassembled WGS sequence"/>
</dbReference>
<reference evidence="2" key="1">
    <citation type="submission" date="2022-04" db="EMBL/GenBank/DDBJ databases">
        <title>Carnegiea gigantea Genome sequencing and assembly v2.</title>
        <authorList>
            <person name="Copetti D."/>
            <person name="Sanderson M.J."/>
            <person name="Burquez A."/>
            <person name="Wojciechowski M.F."/>
        </authorList>
    </citation>
    <scope>NUCLEOTIDE SEQUENCE</scope>
    <source>
        <strain evidence="2">SGP5-SGP5p</strain>
        <tissue evidence="2">Aerial part</tissue>
    </source>
</reference>
<keyword evidence="3" id="KW-1185">Reference proteome</keyword>
<dbReference type="EMBL" id="JAKOGI010001518">
    <property type="protein sequence ID" value="KAJ8425211.1"/>
    <property type="molecule type" value="Genomic_DNA"/>
</dbReference>
<accession>A0A9Q1JLS7</accession>